<dbReference type="EMBL" id="ABJB011045582">
    <property type="status" value="NOT_ANNOTATED_CDS"/>
    <property type="molecule type" value="Genomic_DNA"/>
</dbReference>
<dbReference type="VEuPathDB" id="VectorBase:ISCW008637"/>
<dbReference type="PROSITE" id="PS51885">
    <property type="entry name" value="NEPRILYSIN"/>
    <property type="match status" value="1"/>
</dbReference>
<dbReference type="Gene3D" id="3.40.390.10">
    <property type="entry name" value="Collagenase (Catalytic Domain)"/>
    <property type="match status" value="1"/>
</dbReference>
<dbReference type="PaxDb" id="6945-B7Q2G1"/>
<dbReference type="Gene3D" id="1.10.1380.10">
    <property type="entry name" value="Neutral endopeptidase , domain2"/>
    <property type="match status" value="1"/>
</dbReference>
<dbReference type="GO" id="GO:0005886">
    <property type="term" value="C:plasma membrane"/>
    <property type="evidence" value="ECO:0000318"/>
    <property type="project" value="GO_Central"/>
</dbReference>
<keyword evidence="2" id="KW-0472">Membrane</keyword>
<dbReference type="OrthoDB" id="6504585at2759"/>
<feature type="region of interest" description="Disordered" evidence="1">
    <location>
        <begin position="1"/>
        <end position="117"/>
    </location>
</feature>
<keyword evidence="3" id="KW-0645">Protease</keyword>
<evidence type="ECO:0000313" key="3">
    <source>
        <dbReference type="EMBL" id="EEC13033.1"/>
    </source>
</evidence>
<sequence>PCDWSSFSMEPRRLRSKPGSSEAKNEQRPTFPRKSPSLGDNMVYRPRNAPIASPTDAGVHVKPVKEGSALPHKKDRKDSLVAPKKDKPMASKSPTEDDASGFQKRRKGLHLSSLKRKTEAEDAETIAKLRGLVVAQLEQRSLKADQETQKRNTTAMAALVVISCVFLLSVMILLLRTLSSKKPQATVLSWCTADGCLEHTALLTKSMDRSVQPCEDFYAYVCGNWKHGSLGIINISDAAGIVRARLQQANALMLFNGTSSLASFNRVAATFKSCIERGKENLPSNLRRLKSFMKARGIPWPYEAQGDRHPLDVLLDLDINWGLPVLFETRLFKDFPQVSVVVRSNRLTDIILGEEKLQGFFDKEIIRNRISAMKLLPMVCYYQIEQRYGAAMLTGYVDARFPKSSQDLVTTLLTNIKQNVILRLGQKNSGAADRVRQLHFRLWPSNSIENSLNKAFPNQWSLYIDFWNQTLGTKGRLLGLPEYDDLYDLPGLFDPIVDYMPLGNKLSISLSALSSPFYYRDGTMAINYGGLGWQVARTAFRAAKGTVSFSRAADA</sequence>
<keyword evidence="3" id="KW-0482">Metalloprotease</keyword>
<evidence type="ECO:0000256" key="1">
    <source>
        <dbReference type="SAM" id="MobiDB-lite"/>
    </source>
</evidence>
<dbReference type="PANTHER" id="PTHR11733">
    <property type="entry name" value="ZINC METALLOPROTEASE FAMILY M13 NEPRILYSIN-RELATED"/>
    <property type="match status" value="1"/>
</dbReference>
<dbReference type="VEuPathDB" id="VectorBase:ISCP_034999"/>
<feature type="compositionally biased region" description="Basic residues" evidence="1">
    <location>
        <begin position="103"/>
        <end position="115"/>
    </location>
</feature>
<dbReference type="AlphaFoldDB" id="B7Q2G1"/>
<reference evidence="4" key="2">
    <citation type="submission" date="2020-05" db="UniProtKB">
        <authorList>
            <consortium name="EnsemblMetazoa"/>
        </authorList>
    </citation>
    <scope>IDENTIFICATION</scope>
    <source>
        <strain evidence="4">wikel</strain>
    </source>
</reference>
<dbReference type="PANTHER" id="PTHR11733:SF241">
    <property type="entry name" value="GH26575P-RELATED"/>
    <property type="match status" value="1"/>
</dbReference>
<dbReference type="EC" id="3.4.24.71" evidence="3"/>
<dbReference type="Proteomes" id="UP000001555">
    <property type="component" value="Unassembled WGS sequence"/>
</dbReference>
<reference evidence="3 5" key="1">
    <citation type="submission" date="2008-03" db="EMBL/GenBank/DDBJ databases">
        <title>Annotation of Ixodes scapularis.</title>
        <authorList>
            <consortium name="Ixodes scapularis Genome Project Consortium"/>
            <person name="Caler E."/>
            <person name="Hannick L.I."/>
            <person name="Bidwell S."/>
            <person name="Joardar V."/>
            <person name="Thiagarajan M."/>
            <person name="Amedeo P."/>
            <person name="Galinsky K.J."/>
            <person name="Schobel S."/>
            <person name="Inman J."/>
            <person name="Hostetler J."/>
            <person name="Miller J."/>
            <person name="Hammond M."/>
            <person name="Megy K."/>
            <person name="Lawson D."/>
            <person name="Kodira C."/>
            <person name="Sutton G."/>
            <person name="Meyer J."/>
            <person name="Hill C.A."/>
            <person name="Birren B."/>
            <person name="Nene V."/>
            <person name="Collins F."/>
            <person name="Alarcon-Chaidez F."/>
            <person name="Wikel S."/>
            <person name="Strausberg R."/>
        </authorList>
    </citation>
    <scope>NUCLEOTIDE SEQUENCE [LARGE SCALE GENOMIC DNA]</scope>
    <source>
        <strain evidence="5">Wikel</strain>
        <strain evidence="3">Wikel colony</strain>
    </source>
</reference>
<dbReference type="EMBL" id="ABJB010159326">
    <property type="status" value="NOT_ANNOTATED_CDS"/>
    <property type="molecule type" value="Genomic_DNA"/>
</dbReference>
<dbReference type="GO" id="GO:0016485">
    <property type="term" value="P:protein processing"/>
    <property type="evidence" value="ECO:0000318"/>
    <property type="project" value="GO_Central"/>
</dbReference>
<organism>
    <name type="scientific">Ixodes scapularis</name>
    <name type="common">Black-legged tick</name>
    <name type="synonym">Deer tick</name>
    <dbReference type="NCBI Taxonomy" id="6945"/>
    <lineage>
        <taxon>Eukaryota</taxon>
        <taxon>Metazoa</taxon>
        <taxon>Ecdysozoa</taxon>
        <taxon>Arthropoda</taxon>
        <taxon>Chelicerata</taxon>
        <taxon>Arachnida</taxon>
        <taxon>Acari</taxon>
        <taxon>Parasitiformes</taxon>
        <taxon>Ixodida</taxon>
        <taxon>Ixodoidea</taxon>
        <taxon>Ixodidae</taxon>
        <taxon>Ixodinae</taxon>
        <taxon>Ixodes</taxon>
    </lineage>
</organism>
<evidence type="ECO:0000313" key="4">
    <source>
        <dbReference type="EnsemblMetazoa" id="ISCW008637-PA"/>
    </source>
</evidence>
<dbReference type="SUPFAM" id="SSF55486">
    <property type="entry name" value="Metalloproteases ('zincins'), catalytic domain"/>
    <property type="match status" value="1"/>
</dbReference>
<proteinExistence type="predicted"/>
<keyword evidence="3" id="KW-0378">Hydrolase</keyword>
<dbReference type="VEuPathDB" id="VectorBase:ISCI008637"/>
<dbReference type="HOGENOM" id="CLU_491427_0_0_1"/>
<dbReference type="InterPro" id="IPR042089">
    <property type="entry name" value="Peptidase_M13_dom_2"/>
</dbReference>
<evidence type="ECO:0000313" key="5">
    <source>
        <dbReference type="Proteomes" id="UP000001555"/>
    </source>
</evidence>
<dbReference type="GO" id="GO:0004222">
    <property type="term" value="F:metalloendopeptidase activity"/>
    <property type="evidence" value="ECO:0000318"/>
    <property type="project" value="GO_Central"/>
</dbReference>
<accession>B7Q2G1</accession>
<dbReference type="InterPro" id="IPR024079">
    <property type="entry name" value="MetalloPept_cat_dom_sf"/>
</dbReference>
<dbReference type="EMBL" id="ABJB010565267">
    <property type="status" value="NOT_ANNOTATED_CDS"/>
    <property type="molecule type" value="Genomic_DNA"/>
</dbReference>
<keyword evidence="2" id="KW-1133">Transmembrane helix</keyword>
<keyword evidence="5" id="KW-1185">Reference proteome</keyword>
<dbReference type="EMBL" id="DS844018">
    <property type="protein sequence ID" value="EEC13033.1"/>
    <property type="molecule type" value="Genomic_DNA"/>
</dbReference>
<dbReference type="InterPro" id="IPR000718">
    <property type="entry name" value="Peptidase_M13"/>
</dbReference>
<dbReference type="EMBL" id="ABJB010444518">
    <property type="status" value="NOT_ANNOTATED_CDS"/>
    <property type="molecule type" value="Genomic_DNA"/>
</dbReference>
<keyword evidence="2" id="KW-0812">Transmembrane</keyword>
<evidence type="ECO:0000256" key="2">
    <source>
        <dbReference type="SAM" id="Phobius"/>
    </source>
</evidence>
<feature type="compositionally biased region" description="Basic and acidic residues" evidence="1">
    <location>
        <begin position="76"/>
        <end position="89"/>
    </location>
</feature>
<dbReference type="EMBL" id="ABJB010108458">
    <property type="status" value="NOT_ANNOTATED_CDS"/>
    <property type="molecule type" value="Genomic_DNA"/>
</dbReference>
<protein>
    <submittedName>
        <fullName evidence="3 4">Zinc metalloprotease, putative</fullName>
        <ecNumber evidence="3">3.4.24.71</ecNumber>
    </submittedName>
</protein>
<feature type="non-terminal residue" evidence="3">
    <location>
        <position position="1"/>
    </location>
</feature>
<feature type="transmembrane region" description="Helical" evidence="2">
    <location>
        <begin position="155"/>
        <end position="175"/>
    </location>
</feature>
<dbReference type="EnsemblMetazoa" id="ISCW008637-RA">
    <property type="protein sequence ID" value="ISCW008637-PA"/>
    <property type="gene ID" value="ISCW008637"/>
</dbReference>
<name>B7Q2G1_IXOSC</name>
<gene>
    <name evidence="3" type="ORF">IscW_ISCW008637</name>
</gene>